<evidence type="ECO:0000259" key="2">
    <source>
        <dbReference type="Pfam" id="PF12852"/>
    </source>
</evidence>
<dbReference type="PANTHER" id="PTHR36448">
    <property type="entry name" value="BLR7373 PROTEIN"/>
    <property type="match status" value="1"/>
</dbReference>
<dbReference type="PANTHER" id="PTHR36448:SF2">
    <property type="entry name" value="CUPIN TYPE-1 DOMAIN-CONTAINING PROTEIN"/>
    <property type="match status" value="1"/>
</dbReference>
<dbReference type="Pfam" id="PF12852">
    <property type="entry name" value="Cupin_6"/>
    <property type="match status" value="1"/>
</dbReference>
<dbReference type="InterPro" id="IPR047121">
    <property type="entry name" value="YjiB-like"/>
</dbReference>
<dbReference type="GO" id="GO:0003677">
    <property type="term" value="F:DNA binding"/>
    <property type="evidence" value="ECO:0007669"/>
    <property type="project" value="UniProtKB-KW"/>
</dbReference>
<accession>A0A5N5DFS7</accession>
<gene>
    <name evidence="3" type="ORF">DBV05_g4671</name>
</gene>
<feature type="domain" description="AraC-type transcription regulator ligand-binding" evidence="2">
    <location>
        <begin position="72"/>
        <end position="131"/>
    </location>
</feature>
<reference evidence="3 4" key="1">
    <citation type="journal article" date="2019" name="Sci. Rep.">
        <title>A multi-omics analysis of the grapevine pathogen Lasiodiplodia theobromae reveals that temperature affects the expression of virulence- and pathogenicity-related genes.</title>
        <authorList>
            <person name="Felix C."/>
            <person name="Meneses R."/>
            <person name="Goncalves M.F.M."/>
            <person name="Tilleman L."/>
            <person name="Duarte A.S."/>
            <person name="Jorrin-Novo J.V."/>
            <person name="Van de Peer Y."/>
            <person name="Deforce D."/>
            <person name="Van Nieuwerburgh F."/>
            <person name="Esteves A.C."/>
            <person name="Alves A."/>
        </authorList>
    </citation>
    <scope>NUCLEOTIDE SEQUENCE [LARGE SCALE GENOMIC DNA]</scope>
    <source>
        <strain evidence="3 4">LA-SOL3</strain>
    </source>
</reference>
<organism evidence="3 4">
    <name type="scientific">Lasiodiplodia theobromae</name>
    <dbReference type="NCBI Taxonomy" id="45133"/>
    <lineage>
        <taxon>Eukaryota</taxon>
        <taxon>Fungi</taxon>
        <taxon>Dikarya</taxon>
        <taxon>Ascomycota</taxon>
        <taxon>Pezizomycotina</taxon>
        <taxon>Dothideomycetes</taxon>
        <taxon>Dothideomycetes incertae sedis</taxon>
        <taxon>Botryosphaeriales</taxon>
        <taxon>Botryosphaeriaceae</taxon>
        <taxon>Lasiodiplodia</taxon>
    </lineage>
</organism>
<dbReference type="AlphaFoldDB" id="A0A5N5DFS7"/>
<dbReference type="OrthoDB" id="2446447at2759"/>
<dbReference type="InterPro" id="IPR032783">
    <property type="entry name" value="AraC_lig"/>
</dbReference>
<sequence>MADAPAAHEPEFHRFEPTSDTPNSVMPVLVYRNAFSTTMPIGEVRNILHTNRWLPDPIAETNKTPLFQSTTHELHAVVRGRCQLLVGGTQYGPPPGMMIYLSAGDMVVYPAGVSHCVVNSENFEFITFRPERSNKRDNVEPRAFSPKEMKGLQKNISKVVCPKYDPLAGKEGPLVEIWRVATIQENIATSWW</sequence>
<dbReference type="InterPro" id="IPR011051">
    <property type="entry name" value="RmlC_Cupin_sf"/>
</dbReference>
<comment type="caution">
    <text evidence="3">The sequence shown here is derived from an EMBL/GenBank/DDBJ whole genome shotgun (WGS) entry which is preliminary data.</text>
</comment>
<dbReference type="EMBL" id="VCHE01000022">
    <property type="protein sequence ID" value="KAB2576678.1"/>
    <property type="molecule type" value="Genomic_DNA"/>
</dbReference>
<dbReference type="InterPro" id="IPR014710">
    <property type="entry name" value="RmlC-like_jellyroll"/>
</dbReference>
<evidence type="ECO:0000256" key="1">
    <source>
        <dbReference type="ARBA" id="ARBA00023125"/>
    </source>
</evidence>
<dbReference type="Proteomes" id="UP000325902">
    <property type="component" value="Unassembled WGS sequence"/>
</dbReference>
<protein>
    <recommendedName>
        <fullName evidence="2">AraC-type transcription regulator ligand-binding domain-containing protein</fullName>
    </recommendedName>
</protein>
<proteinExistence type="predicted"/>
<evidence type="ECO:0000313" key="3">
    <source>
        <dbReference type="EMBL" id="KAB2576678.1"/>
    </source>
</evidence>
<dbReference type="SUPFAM" id="SSF51182">
    <property type="entry name" value="RmlC-like cupins"/>
    <property type="match status" value="1"/>
</dbReference>
<name>A0A5N5DFS7_9PEZI</name>
<keyword evidence="4" id="KW-1185">Reference proteome</keyword>
<keyword evidence="1" id="KW-0238">DNA-binding</keyword>
<evidence type="ECO:0000313" key="4">
    <source>
        <dbReference type="Proteomes" id="UP000325902"/>
    </source>
</evidence>
<dbReference type="Gene3D" id="2.60.120.10">
    <property type="entry name" value="Jelly Rolls"/>
    <property type="match status" value="1"/>
</dbReference>